<dbReference type="Proteomes" id="UP001497623">
    <property type="component" value="Unassembled WGS sequence"/>
</dbReference>
<comment type="caution">
    <text evidence="1">The sequence shown here is derived from an EMBL/GenBank/DDBJ whole genome shotgun (WGS) entry which is preliminary data.</text>
</comment>
<sequence>MEPFISEEDLDSLIDKLKDNLPYSCTMYNNLLLHTRGIVDAHQFYVLKDYPEANVILYKGKIIENNVGVFSCESEVNLVMSALLSTDLIDWENDLFCHIPEYLVSTIQSIIQQKNEEMETISIDCDGYMTSSLNDDIR</sequence>
<evidence type="ECO:0000313" key="1">
    <source>
        <dbReference type="EMBL" id="CAL4069826.1"/>
    </source>
</evidence>
<proteinExistence type="predicted"/>
<feature type="non-terminal residue" evidence="1">
    <location>
        <position position="138"/>
    </location>
</feature>
<evidence type="ECO:0000313" key="2">
    <source>
        <dbReference type="Proteomes" id="UP001497623"/>
    </source>
</evidence>
<name>A0AAV2Q7W1_MEGNR</name>
<protein>
    <submittedName>
        <fullName evidence="1">Uncharacterized protein</fullName>
    </submittedName>
</protein>
<dbReference type="AlphaFoldDB" id="A0AAV2Q7W1"/>
<dbReference type="EMBL" id="CAXKWB010003672">
    <property type="protein sequence ID" value="CAL4069826.1"/>
    <property type="molecule type" value="Genomic_DNA"/>
</dbReference>
<gene>
    <name evidence="1" type="ORF">MNOR_LOCUS8074</name>
</gene>
<keyword evidence="2" id="KW-1185">Reference proteome</keyword>
<reference evidence="1 2" key="1">
    <citation type="submission" date="2024-05" db="EMBL/GenBank/DDBJ databases">
        <authorList>
            <person name="Wallberg A."/>
        </authorList>
    </citation>
    <scope>NUCLEOTIDE SEQUENCE [LARGE SCALE GENOMIC DNA]</scope>
</reference>
<accession>A0AAV2Q7W1</accession>
<organism evidence="1 2">
    <name type="scientific">Meganyctiphanes norvegica</name>
    <name type="common">Northern krill</name>
    <name type="synonym">Thysanopoda norvegica</name>
    <dbReference type="NCBI Taxonomy" id="48144"/>
    <lineage>
        <taxon>Eukaryota</taxon>
        <taxon>Metazoa</taxon>
        <taxon>Ecdysozoa</taxon>
        <taxon>Arthropoda</taxon>
        <taxon>Crustacea</taxon>
        <taxon>Multicrustacea</taxon>
        <taxon>Malacostraca</taxon>
        <taxon>Eumalacostraca</taxon>
        <taxon>Eucarida</taxon>
        <taxon>Euphausiacea</taxon>
        <taxon>Euphausiidae</taxon>
        <taxon>Meganyctiphanes</taxon>
    </lineage>
</organism>